<reference evidence="3" key="1">
    <citation type="submission" date="2020-11" db="EMBL/GenBank/DDBJ databases">
        <authorList>
            <consortium name="DOE Joint Genome Institute"/>
            <person name="Ahrendt S."/>
            <person name="Riley R."/>
            <person name="Andreopoulos W."/>
            <person name="Labutti K."/>
            <person name="Pangilinan J."/>
            <person name="Ruiz-Duenas F.J."/>
            <person name="Barrasa J.M."/>
            <person name="Sanchez-Garcia M."/>
            <person name="Camarero S."/>
            <person name="Miyauchi S."/>
            <person name="Serrano A."/>
            <person name="Linde D."/>
            <person name="Babiker R."/>
            <person name="Drula E."/>
            <person name="Ayuso-Fernandez I."/>
            <person name="Pacheco R."/>
            <person name="Padilla G."/>
            <person name="Ferreira P."/>
            <person name="Barriuso J."/>
            <person name="Kellner H."/>
            <person name="Castanera R."/>
            <person name="Alfaro M."/>
            <person name="Ramirez L."/>
            <person name="Pisabarro A.G."/>
            <person name="Kuo A."/>
            <person name="Tritt A."/>
            <person name="Lipzen A."/>
            <person name="He G."/>
            <person name="Yan M."/>
            <person name="Ng V."/>
            <person name="Cullen D."/>
            <person name="Martin F."/>
            <person name="Rosso M.-N."/>
            <person name="Henrissat B."/>
            <person name="Hibbett D."/>
            <person name="Martinez A.T."/>
            <person name="Grigoriev I.V."/>
        </authorList>
    </citation>
    <scope>NUCLEOTIDE SEQUENCE</scope>
    <source>
        <strain evidence="3">AH 40177</strain>
    </source>
</reference>
<name>A0A9P5UDE2_9AGAR</name>
<feature type="domain" description="Aminoglycoside phosphotransferase" evidence="2">
    <location>
        <begin position="89"/>
        <end position="244"/>
    </location>
</feature>
<dbReference type="InterPro" id="IPR011009">
    <property type="entry name" value="Kinase-like_dom_sf"/>
</dbReference>
<comment type="caution">
    <text evidence="3">The sequence shown here is derived from an EMBL/GenBank/DDBJ whole genome shotgun (WGS) entry which is preliminary data.</text>
</comment>
<keyword evidence="4" id="KW-1185">Reference proteome</keyword>
<dbReference type="InterPro" id="IPR002575">
    <property type="entry name" value="Aminoglycoside_PTrfase"/>
</dbReference>
<dbReference type="Gene3D" id="3.90.1200.10">
    <property type="match status" value="1"/>
</dbReference>
<feature type="chain" id="PRO_5040303562" description="Aminoglycoside phosphotransferase domain-containing protein" evidence="1">
    <location>
        <begin position="20"/>
        <end position="302"/>
    </location>
</feature>
<proteinExistence type="predicted"/>
<evidence type="ECO:0000259" key="2">
    <source>
        <dbReference type="Pfam" id="PF01636"/>
    </source>
</evidence>
<dbReference type="Proteomes" id="UP000772434">
    <property type="component" value="Unassembled WGS sequence"/>
</dbReference>
<evidence type="ECO:0000256" key="1">
    <source>
        <dbReference type="SAM" id="SignalP"/>
    </source>
</evidence>
<dbReference type="OrthoDB" id="3250044at2759"/>
<gene>
    <name evidence="3" type="ORF">BDP27DRAFT_1443534</name>
</gene>
<sequence length="302" mass="34006">MFDLLDLIRTCILVTFMLSLPVPHELAELERDAIITHLHSLVDHHVREEDIRSFEFSLPGRPSLFIKSGPDVLVEASTQHFFYLLSNGDESAPRIPKVFDAFYSERGYCFLVMEKVAAPTLSDCEISEEEAVEHAAFAVKWLLDQLTSVPDTCFGRISSEEAPALHRFFKQHDAPYVFANPDKLAEYVSKASKRCRMPPPPSAMEELLASIKATRCIYHCDIKKENFLFGSGKVWIIDFQHIGVFPQVFQTYAFFNIGWAFAASVGRKLGYHPSSSANVMVQISSVLQQIAGAARLGLRPFD</sequence>
<keyword evidence="1" id="KW-0732">Signal</keyword>
<feature type="signal peptide" evidence="1">
    <location>
        <begin position="1"/>
        <end position="19"/>
    </location>
</feature>
<evidence type="ECO:0000313" key="3">
    <source>
        <dbReference type="EMBL" id="KAF9075062.1"/>
    </source>
</evidence>
<organism evidence="3 4">
    <name type="scientific">Rhodocollybia butyracea</name>
    <dbReference type="NCBI Taxonomy" id="206335"/>
    <lineage>
        <taxon>Eukaryota</taxon>
        <taxon>Fungi</taxon>
        <taxon>Dikarya</taxon>
        <taxon>Basidiomycota</taxon>
        <taxon>Agaricomycotina</taxon>
        <taxon>Agaricomycetes</taxon>
        <taxon>Agaricomycetidae</taxon>
        <taxon>Agaricales</taxon>
        <taxon>Marasmiineae</taxon>
        <taxon>Omphalotaceae</taxon>
        <taxon>Rhodocollybia</taxon>
    </lineage>
</organism>
<dbReference type="SUPFAM" id="SSF56112">
    <property type="entry name" value="Protein kinase-like (PK-like)"/>
    <property type="match status" value="1"/>
</dbReference>
<dbReference type="EMBL" id="JADNRY010000010">
    <property type="protein sequence ID" value="KAF9075062.1"/>
    <property type="molecule type" value="Genomic_DNA"/>
</dbReference>
<dbReference type="AlphaFoldDB" id="A0A9P5UDE2"/>
<dbReference type="Pfam" id="PF01636">
    <property type="entry name" value="APH"/>
    <property type="match status" value="1"/>
</dbReference>
<protein>
    <recommendedName>
        <fullName evidence="2">Aminoglycoside phosphotransferase domain-containing protein</fullName>
    </recommendedName>
</protein>
<accession>A0A9P5UDE2</accession>
<evidence type="ECO:0000313" key="4">
    <source>
        <dbReference type="Proteomes" id="UP000772434"/>
    </source>
</evidence>